<dbReference type="InterPro" id="IPR006665">
    <property type="entry name" value="OmpA-like"/>
</dbReference>
<dbReference type="AlphaFoldDB" id="A0A0C1ZIH7"/>
<evidence type="ECO:0000256" key="1">
    <source>
        <dbReference type="ARBA" id="ARBA00004370"/>
    </source>
</evidence>
<sequence>MLRSATTGLSFRLRSITQFMADAGLGSNLPGTATDQWRRIERSLRVGAICVVERSRELSRYTDEQIVEPDSSPPPAPPEPLEPLDRSLIITRCDPALASEPLRFTYLLRELAGRPVTLRVISDSFPGRVVYQRALSPSETADGAHNDTWDGRVTHPGEQAPRRLAAEYGPCLLELEHNSVYRDEAGFVIAEPDYIVEFADLHFATNRELLLPLADPPEHQPDTPRAAPLHVIAAALEFAADHPEREIVVYGHTDTAGAAGHNDNLSEERARTVALYLAGDREAWAAHAQEHHQRADFKRVHRWAAERFAWATDPGSLGNEWNDAARRARAEFRRRCNELLGTELAQGVKQNVNDWLAIFDLYDVAVSRYLECEPRHLPALRAAISFAEPAIISCGEHWPVVMPDQDGVTERLNRRVEVMFFQPGELPAQHGGEDPPGDEIYASGRYQQVRLGTVSSDEALLRITLLDEHADPMPSAKYEVNTRAGPWTGVADADGVASIPRALVDTSIKLLWAAPDDEQQRYWSNHDLATDGETDEGVLRRLANLGFDGFGDPEHAVIKFQRFLGIPPTGKFEDVAELVNDWYVAGRRPEPNPEDYDWPEQEPDDHDHDHDHGHDHHGE</sequence>
<name>A0A0C1ZIH7_9BACT</name>
<accession>A0A0C1ZIH7</accession>
<feature type="region of interest" description="Disordered" evidence="3">
    <location>
        <begin position="586"/>
        <end position="619"/>
    </location>
</feature>
<evidence type="ECO:0000256" key="3">
    <source>
        <dbReference type="SAM" id="MobiDB-lite"/>
    </source>
</evidence>
<dbReference type="SUPFAM" id="SSF103088">
    <property type="entry name" value="OmpA-like"/>
    <property type="match status" value="1"/>
</dbReference>
<keyword evidence="2" id="KW-0472">Membrane</keyword>
<dbReference type="Proteomes" id="UP000031599">
    <property type="component" value="Unassembled WGS sequence"/>
</dbReference>
<gene>
    <name evidence="5" type="ORF">DB30_03396</name>
</gene>
<comment type="caution">
    <text evidence="5">The sequence shown here is derived from an EMBL/GenBank/DDBJ whole genome shotgun (WGS) entry which is preliminary data.</text>
</comment>
<feature type="compositionally biased region" description="Acidic residues" evidence="3">
    <location>
        <begin position="592"/>
        <end position="604"/>
    </location>
</feature>
<feature type="region of interest" description="Disordered" evidence="3">
    <location>
        <begin position="62"/>
        <end position="83"/>
    </location>
</feature>
<proteinExistence type="predicted"/>
<evidence type="ECO:0000313" key="5">
    <source>
        <dbReference type="EMBL" id="KIG17339.1"/>
    </source>
</evidence>
<dbReference type="Gene3D" id="3.30.1330.60">
    <property type="entry name" value="OmpA-like domain"/>
    <property type="match status" value="1"/>
</dbReference>
<reference evidence="5 6" key="1">
    <citation type="submission" date="2014-12" db="EMBL/GenBank/DDBJ databases">
        <title>Genome assembly of Enhygromyxa salina DSM 15201.</title>
        <authorList>
            <person name="Sharma G."/>
            <person name="Subramanian S."/>
        </authorList>
    </citation>
    <scope>NUCLEOTIDE SEQUENCE [LARGE SCALE GENOMIC DNA]</scope>
    <source>
        <strain evidence="5 6">DSM 15201</strain>
    </source>
</reference>
<evidence type="ECO:0000256" key="2">
    <source>
        <dbReference type="ARBA" id="ARBA00023136"/>
    </source>
</evidence>
<dbReference type="Pfam" id="PF00691">
    <property type="entry name" value="OmpA"/>
    <property type="match status" value="1"/>
</dbReference>
<dbReference type="InterPro" id="IPR006664">
    <property type="entry name" value="OMP_bac"/>
</dbReference>
<dbReference type="PRINTS" id="PR01021">
    <property type="entry name" value="OMPADOMAIN"/>
</dbReference>
<feature type="domain" description="OmpA-like" evidence="4">
    <location>
        <begin position="229"/>
        <end position="277"/>
    </location>
</feature>
<organism evidence="5 6">
    <name type="scientific">Enhygromyxa salina</name>
    <dbReference type="NCBI Taxonomy" id="215803"/>
    <lineage>
        <taxon>Bacteria</taxon>
        <taxon>Pseudomonadati</taxon>
        <taxon>Myxococcota</taxon>
        <taxon>Polyangia</taxon>
        <taxon>Nannocystales</taxon>
        <taxon>Nannocystaceae</taxon>
        <taxon>Enhygromyxa</taxon>
    </lineage>
</organism>
<dbReference type="EMBL" id="JMCC02000026">
    <property type="protein sequence ID" value="KIG17339.1"/>
    <property type="molecule type" value="Genomic_DNA"/>
</dbReference>
<evidence type="ECO:0000313" key="6">
    <source>
        <dbReference type="Proteomes" id="UP000031599"/>
    </source>
</evidence>
<comment type="subcellular location">
    <subcellularLocation>
        <location evidence="1">Membrane</location>
    </subcellularLocation>
</comment>
<dbReference type="InterPro" id="IPR036737">
    <property type="entry name" value="OmpA-like_sf"/>
</dbReference>
<dbReference type="GO" id="GO:0016020">
    <property type="term" value="C:membrane"/>
    <property type="evidence" value="ECO:0007669"/>
    <property type="project" value="UniProtKB-SubCell"/>
</dbReference>
<evidence type="ECO:0000259" key="4">
    <source>
        <dbReference type="Pfam" id="PF00691"/>
    </source>
</evidence>
<feature type="compositionally biased region" description="Basic and acidic residues" evidence="3">
    <location>
        <begin position="605"/>
        <end position="619"/>
    </location>
</feature>
<protein>
    <recommendedName>
        <fullName evidence="4">OmpA-like domain-containing protein</fullName>
    </recommendedName>
</protein>
<feature type="compositionally biased region" description="Pro residues" evidence="3">
    <location>
        <begin position="71"/>
        <end position="81"/>
    </location>
</feature>